<dbReference type="Proteomes" id="UP000507470">
    <property type="component" value="Unassembled WGS sequence"/>
</dbReference>
<dbReference type="InterPro" id="IPR016187">
    <property type="entry name" value="CTDL_fold"/>
</dbReference>
<dbReference type="InterPro" id="IPR001304">
    <property type="entry name" value="C-type_lectin-like"/>
</dbReference>
<dbReference type="EMBL" id="CACVKT020003043">
    <property type="protein sequence ID" value="CAC5381302.1"/>
    <property type="molecule type" value="Genomic_DNA"/>
</dbReference>
<dbReference type="SUPFAM" id="SSF56436">
    <property type="entry name" value="C-type lectin-like"/>
    <property type="match status" value="1"/>
</dbReference>
<feature type="domain" description="C-type lectin" evidence="1">
    <location>
        <begin position="32"/>
        <end position="159"/>
    </location>
</feature>
<dbReference type="Gene3D" id="3.10.100.10">
    <property type="entry name" value="Mannose-Binding Protein A, subunit A"/>
    <property type="match status" value="1"/>
</dbReference>
<dbReference type="OrthoDB" id="6085332at2759"/>
<dbReference type="CDD" id="cd00037">
    <property type="entry name" value="CLECT"/>
    <property type="match status" value="1"/>
</dbReference>
<gene>
    <name evidence="2" type="ORF">MCOR_17192</name>
</gene>
<protein>
    <submittedName>
        <fullName evidence="2">MRC</fullName>
    </submittedName>
</protein>
<sequence>METKMYAVLAIFIVPEWPCCNGEWGLQHPVVYTVYNEKKTWNDAKAICYANNNTMLSMPNDNVWQFWISMLDLTTTVAHRNNPRFWFGLHSSNPANLSELYWGDCRVADWLEWTIYRPAYIPENYQCLGFDIDFHPLTTVTYILWLTIECQEQNRFICVWEDECIYQTCEEFLIFVPASQCTTACTVLFTIGEVTNLAACRSRAINFGNHSICHVYMAPGFVTVAQSFSICYKPAVDAPLERCQNVSDTLDLGLFNDSSTTPNSTCKSSDQSTTLSGMFLTTTEGICECPCVQSEETTGPPLTIDQRVEILKKDLTIDKTKTSKSKRKFNIRQ</sequence>
<organism evidence="2 3">
    <name type="scientific">Mytilus coruscus</name>
    <name type="common">Sea mussel</name>
    <dbReference type="NCBI Taxonomy" id="42192"/>
    <lineage>
        <taxon>Eukaryota</taxon>
        <taxon>Metazoa</taxon>
        <taxon>Spiralia</taxon>
        <taxon>Lophotrochozoa</taxon>
        <taxon>Mollusca</taxon>
        <taxon>Bivalvia</taxon>
        <taxon>Autobranchia</taxon>
        <taxon>Pteriomorphia</taxon>
        <taxon>Mytilida</taxon>
        <taxon>Mytiloidea</taxon>
        <taxon>Mytilidae</taxon>
        <taxon>Mytilinae</taxon>
        <taxon>Mytilus</taxon>
    </lineage>
</organism>
<proteinExistence type="predicted"/>
<dbReference type="InterPro" id="IPR016186">
    <property type="entry name" value="C-type_lectin-like/link_sf"/>
</dbReference>
<evidence type="ECO:0000259" key="1">
    <source>
        <dbReference type="PROSITE" id="PS50041"/>
    </source>
</evidence>
<evidence type="ECO:0000313" key="2">
    <source>
        <dbReference type="EMBL" id="CAC5381302.1"/>
    </source>
</evidence>
<evidence type="ECO:0000313" key="3">
    <source>
        <dbReference type="Proteomes" id="UP000507470"/>
    </source>
</evidence>
<reference evidence="2 3" key="1">
    <citation type="submission" date="2020-06" db="EMBL/GenBank/DDBJ databases">
        <authorList>
            <person name="Li R."/>
            <person name="Bekaert M."/>
        </authorList>
    </citation>
    <scope>NUCLEOTIDE SEQUENCE [LARGE SCALE GENOMIC DNA]</scope>
    <source>
        <strain evidence="3">wild</strain>
    </source>
</reference>
<keyword evidence="3" id="KW-1185">Reference proteome</keyword>
<dbReference type="Pfam" id="PF00059">
    <property type="entry name" value="Lectin_C"/>
    <property type="match status" value="1"/>
</dbReference>
<dbReference type="AlphaFoldDB" id="A0A6J8BBS2"/>
<accession>A0A6J8BBS2</accession>
<dbReference type="PROSITE" id="PS50041">
    <property type="entry name" value="C_TYPE_LECTIN_2"/>
    <property type="match status" value="1"/>
</dbReference>
<name>A0A6J8BBS2_MYTCO</name>